<proteinExistence type="predicted"/>
<comment type="caution">
    <text evidence="1">The sequence shown here is derived from an EMBL/GenBank/DDBJ whole genome shotgun (WGS) entry which is preliminary data.</text>
</comment>
<reference evidence="1" key="1">
    <citation type="submission" date="2023-06" db="EMBL/GenBank/DDBJ databases">
        <authorList>
            <person name="Kurt Z."/>
        </authorList>
    </citation>
    <scope>NUCLEOTIDE SEQUENCE</scope>
</reference>
<dbReference type="Proteomes" id="UP001642409">
    <property type="component" value="Unassembled WGS sequence"/>
</dbReference>
<name>A0AA86PIX7_9EUKA</name>
<keyword evidence="3" id="KW-1185">Reference proteome</keyword>
<gene>
    <name evidence="2" type="ORF">HINF_LOCUS26026</name>
    <name evidence="1" type="ORF">HINF_LOCUS28054</name>
</gene>
<reference evidence="2 3" key="2">
    <citation type="submission" date="2024-07" db="EMBL/GenBank/DDBJ databases">
        <authorList>
            <person name="Akdeniz Z."/>
        </authorList>
    </citation>
    <scope>NUCLEOTIDE SEQUENCE [LARGE SCALE GENOMIC DNA]</scope>
</reference>
<dbReference type="AlphaFoldDB" id="A0AA86PIX7"/>
<dbReference type="EMBL" id="CAXDID020000078">
    <property type="protein sequence ID" value="CAL6017508.1"/>
    <property type="molecule type" value="Genomic_DNA"/>
</dbReference>
<evidence type="ECO:0000313" key="3">
    <source>
        <dbReference type="Proteomes" id="UP001642409"/>
    </source>
</evidence>
<evidence type="ECO:0000313" key="2">
    <source>
        <dbReference type="EMBL" id="CAL6017508.1"/>
    </source>
</evidence>
<evidence type="ECO:0000313" key="1">
    <source>
        <dbReference type="EMBL" id="CAI9940409.1"/>
    </source>
</evidence>
<sequence>MRRLNQVIVQQQLVHIQRPMCKQSQSAYQFVSIHHALKFSEIQVLNSDYIMCLYSTWRHDLLQVYIQDLQAQISPTKIILLHYISKTDFLFTQFLSASQIPQLILQQMINNQSVPLILSLANMLLNDPDSVLMPEFSTLFPILIFIKKQLSSDELRGAYANLTIQLFKYYNQVELIVHTHQVIKEMKNGTTMITNAIGKLIDTLEKTKSYNIMIIVEDLYQNYYNEIQEKSRISTILYNQLQNNYYISPETVFQYICSQNKLSYADFQILCMHANELEPQYAPELAFKILDCLSKDKIDEKLEILNKLIEILPIESKESVLQQLSNKQVLTILNKIEEDFPELKELCNVINNQIREFVIDEESAFALMDD</sequence>
<organism evidence="1">
    <name type="scientific">Hexamita inflata</name>
    <dbReference type="NCBI Taxonomy" id="28002"/>
    <lineage>
        <taxon>Eukaryota</taxon>
        <taxon>Metamonada</taxon>
        <taxon>Diplomonadida</taxon>
        <taxon>Hexamitidae</taxon>
        <taxon>Hexamitinae</taxon>
        <taxon>Hexamita</taxon>
    </lineage>
</organism>
<protein>
    <submittedName>
        <fullName evidence="2">Hypothetical_protein</fullName>
    </submittedName>
</protein>
<accession>A0AA86PIX7</accession>
<dbReference type="EMBL" id="CATOUU010000675">
    <property type="protein sequence ID" value="CAI9940409.1"/>
    <property type="molecule type" value="Genomic_DNA"/>
</dbReference>